<keyword evidence="2" id="KW-1185">Reference proteome</keyword>
<dbReference type="InterPro" id="IPR017359">
    <property type="entry name" value="Phi-like"/>
</dbReference>
<evidence type="ECO:0000313" key="1">
    <source>
        <dbReference type="EMBL" id="KAF2192735.1"/>
    </source>
</evidence>
<protein>
    <submittedName>
        <fullName evidence="1">Uncharacterized protein</fullName>
    </submittedName>
</protein>
<reference evidence="1" key="1">
    <citation type="journal article" date="2020" name="Stud. Mycol.">
        <title>101 Dothideomycetes genomes: a test case for predicting lifestyles and emergence of pathogens.</title>
        <authorList>
            <person name="Haridas S."/>
            <person name="Albert R."/>
            <person name="Binder M."/>
            <person name="Bloem J."/>
            <person name="Labutti K."/>
            <person name="Salamov A."/>
            <person name="Andreopoulos B."/>
            <person name="Baker S."/>
            <person name="Barry K."/>
            <person name="Bills G."/>
            <person name="Bluhm B."/>
            <person name="Cannon C."/>
            <person name="Castanera R."/>
            <person name="Culley D."/>
            <person name="Daum C."/>
            <person name="Ezra D."/>
            <person name="Gonzalez J."/>
            <person name="Henrissat B."/>
            <person name="Kuo A."/>
            <person name="Liang C."/>
            <person name="Lipzen A."/>
            <person name="Lutzoni F."/>
            <person name="Magnuson J."/>
            <person name="Mondo S."/>
            <person name="Nolan M."/>
            <person name="Ohm R."/>
            <person name="Pangilinan J."/>
            <person name="Park H.-J."/>
            <person name="Ramirez L."/>
            <person name="Alfaro M."/>
            <person name="Sun H."/>
            <person name="Tritt A."/>
            <person name="Yoshinaga Y."/>
            <person name="Zwiers L.-H."/>
            <person name="Turgeon B."/>
            <person name="Goodwin S."/>
            <person name="Spatafora J."/>
            <person name="Crous P."/>
            <person name="Grigoriev I."/>
        </authorList>
    </citation>
    <scope>NUCLEOTIDE SEQUENCE</scope>
    <source>
        <strain evidence="1">CBS 207.26</strain>
    </source>
</reference>
<dbReference type="PANTHER" id="PTHR15955">
    <property type="entry name" value="RWD DOMAIN CONTAINING PROTEIN 2"/>
    <property type="match status" value="1"/>
</dbReference>
<sequence>MQLLIFRRSTSRTKSVMIWLRHLLALSKRKLALYPSSSVAGIAKPGYPGIVVFTGPTSAIDEHVNTLEVENWQAFQVRYEEEGELWEFVHEGVREVETMAEVVKSMGGWRREEEEFLKAVGIK</sequence>
<accession>A0A6A6ENH6</accession>
<evidence type="ECO:0000313" key="2">
    <source>
        <dbReference type="Proteomes" id="UP000800200"/>
    </source>
</evidence>
<gene>
    <name evidence="1" type="ORF">K469DRAFT_717324</name>
</gene>
<dbReference type="OrthoDB" id="432412at2759"/>
<dbReference type="CDD" id="cd24163">
    <property type="entry name" value="RWDD2_C"/>
    <property type="match status" value="1"/>
</dbReference>
<dbReference type="PANTHER" id="PTHR15955:SF8">
    <property type="entry name" value="RWD DOMAIN-CONTAINING PROTEIN 2B-RELATED"/>
    <property type="match status" value="1"/>
</dbReference>
<organism evidence="1 2">
    <name type="scientific">Zopfia rhizophila CBS 207.26</name>
    <dbReference type="NCBI Taxonomy" id="1314779"/>
    <lineage>
        <taxon>Eukaryota</taxon>
        <taxon>Fungi</taxon>
        <taxon>Dikarya</taxon>
        <taxon>Ascomycota</taxon>
        <taxon>Pezizomycotina</taxon>
        <taxon>Dothideomycetes</taxon>
        <taxon>Dothideomycetes incertae sedis</taxon>
        <taxon>Zopfiaceae</taxon>
        <taxon>Zopfia</taxon>
    </lineage>
</organism>
<proteinExistence type="predicted"/>
<dbReference type="Proteomes" id="UP000800200">
    <property type="component" value="Unassembled WGS sequence"/>
</dbReference>
<dbReference type="InterPro" id="IPR059181">
    <property type="entry name" value="RWDD2A-B_C"/>
</dbReference>
<dbReference type="EMBL" id="ML994615">
    <property type="protein sequence ID" value="KAF2192735.1"/>
    <property type="molecule type" value="Genomic_DNA"/>
</dbReference>
<dbReference type="AlphaFoldDB" id="A0A6A6ENH6"/>
<name>A0A6A6ENH6_9PEZI</name>